<dbReference type="EMBL" id="AMCI01005443">
    <property type="protein sequence ID" value="EJW96127.1"/>
    <property type="molecule type" value="Genomic_DNA"/>
</dbReference>
<sequence length="47" mass="5225">MNSPRGYKVSAQTTGINYFHTLRGFTFTTAADYLYSTVCCEITPVVV</sequence>
<comment type="caution">
    <text evidence="1">The sequence shown here is derived from an EMBL/GenBank/DDBJ whole genome shotgun (WGS) entry which is preliminary data.</text>
</comment>
<organism evidence="1">
    <name type="scientific">gut metagenome</name>
    <dbReference type="NCBI Taxonomy" id="749906"/>
    <lineage>
        <taxon>unclassified sequences</taxon>
        <taxon>metagenomes</taxon>
        <taxon>organismal metagenomes</taxon>
    </lineage>
</organism>
<gene>
    <name evidence="1" type="ORF">EVA_15766</name>
</gene>
<name>J9G2V1_9ZZZZ</name>
<evidence type="ECO:0000313" key="1">
    <source>
        <dbReference type="EMBL" id="EJW96127.1"/>
    </source>
</evidence>
<dbReference type="AlphaFoldDB" id="J9G2V1"/>
<reference evidence="1" key="1">
    <citation type="journal article" date="2012" name="PLoS ONE">
        <title>Gene sets for utilization of primary and secondary nutrition supplies in the distal gut of endangered iberian lynx.</title>
        <authorList>
            <person name="Alcaide M."/>
            <person name="Messina E."/>
            <person name="Richter M."/>
            <person name="Bargiela R."/>
            <person name="Peplies J."/>
            <person name="Huws S.A."/>
            <person name="Newbold C.J."/>
            <person name="Golyshin P.N."/>
            <person name="Simon M.A."/>
            <person name="Lopez G."/>
            <person name="Yakimov M.M."/>
            <person name="Ferrer M."/>
        </authorList>
    </citation>
    <scope>NUCLEOTIDE SEQUENCE</scope>
</reference>
<proteinExistence type="predicted"/>
<protein>
    <submittedName>
        <fullName evidence="1">Uncharacterized protein</fullName>
    </submittedName>
</protein>
<accession>J9G2V1</accession>